<dbReference type="InterPro" id="IPR003593">
    <property type="entry name" value="AAA+_ATPase"/>
</dbReference>
<protein>
    <submittedName>
        <fullName evidence="5">Replication-associated recombination protein A</fullName>
    </submittedName>
</protein>
<keyword evidence="6" id="KW-1185">Reference proteome</keyword>
<dbReference type="GO" id="GO:0003677">
    <property type="term" value="F:DNA binding"/>
    <property type="evidence" value="ECO:0007669"/>
    <property type="project" value="InterPro"/>
</dbReference>
<dbReference type="Pfam" id="PF16193">
    <property type="entry name" value="AAA_assoc_2"/>
    <property type="match status" value="1"/>
</dbReference>
<gene>
    <name evidence="5" type="ORF">FEZ08_10595</name>
</gene>
<dbReference type="InterPro" id="IPR003959">
    <property type="entry name" value="ATPase_AAA_core"/>
</dbReference>
<evidence type="ECO:0000313" key="6">
    <source>
        <dbReference type="Proteomes" id="UP000306912"/>
    </source>
</evidence>
<comment type="similarity">
    <text evidence="1">Belongs to the AAA ATPase family. RarA/MGS1/WRNIP1 subfamily.</text>
</comment>
<dbReference type="Gene3D" id="1.10.3710.10">
    <property type="entry name" value="DNA polymerase III clamp loader subunits, C-terminal domain"/>
    <property type="match status" value="1"/>
</dbReference>
<dbReference type="InterPro" id="IPR051314">
    <property type="entry name" value="AAA_ATPase_RarA/MGS1/WRNIP1"/>
</dbReference>
<dbReference type="InterPro" id="IPR008921">
    <property type="entry name" value="DNA_pol3_clamp-load_cplx_C"/>
</dbReference>
<dbReference type="GO" id="GO:0016887">
    <property type="term" value="F:ATP hydrolysis activity"/>
    <property type="evidence" value="ECO:0007669"/>
    <property type="project" value="InterPro"/>
</dbReference>
<proteinExistence type="inferred from homology"/>
<dbReference type="GO" id="GO:0005524">
    <property type="term" value="F:ATP binding"/>
    <property type="evidence" value="ECO:0007669"/>
    <property type="project" value="UniProtKB-KW"/>
</dbReference>
<evidence type="ECO:0000256" key="1">
    <source>
        <dbReference type="ARBA" id="ARBA00008959"/>
    </source>
</evidence>
<dbReference type="SMART" id="SM00382">
    <property type="entry name" value="AAA"/>
    <property type="match status" value="1"/>
</dbReference>
<comment type="caution">
    <text evidence="5">The sequence shown here is derived from an EMBL/GenBank/DDBJ whole genome shotgun (WGS) entry which is preliminary data.</text>
</comment>
<evidence type="ECO:0000256" key="2">
    <source>
        <dbReference type="ARBA" id="ARBA00022741"/>
    </source>
</evidence>
<organism evidence="5 6">
    <name type="scientific">Culicoidibacter larvae</name>
    <dbReference type="NCBI Taxonomy" id="2579976"/>
    <lineage>
        <taxon>Bacteria</taxon>
        <taxon>Bacillati</taxon>
        <taxon>Bacillota</taxon>
        <taxon>Culicoidibacteria</taxon>
        <taxon>Culicoidibacterales</taxon>
        <taxon>Culicoidibacteraceae</taxon>
        <taxon>Culicoidibacter</taxon>
    </lineage>
</organism>
<dbReference type="FunCoup" id="A0A5R8Q7U2">
    <property type="interactions" value="318"/>
</dbReference>
<dbReference type="InParanoid" id="A0A5R8Q7U2"/>
<dbReference type="GO" id="GO:0000731">
    <property type="term" value="P:DNA synthesis involved in DNA repair"/>
    <property type="evidence" value="ECO:0007669"/>
    <property type="project" value="TreeGrafter"/>
</dbReference>
<evidence type="ECO:0000313" key="5">
    <source>
        <dbReference type="EMBL" id="TLG71533.1"/>
    </source>
</evidence>
<evidence type="ECO:0000256" key="3">
    <source>
        <dbReference type="ARBA" id="ARBA00022840"/>
    </source>
</evidence>
<dbReference type="CDD" id="cd18139">
    <property type="entry name" value="HLD_clamp_RarA"/>
    <property type="match status" value="1"/>
</dbReference>
<dbReference type="GO" id="GO:0006261">
    <property type="term" value="P:DNA-templated DNA replication"/>
    <property type="evidence" value="ECO:0007669"/>
    <property type="project" value="TreeGrafter"/>
</dbReference>
<dbReference type="Pfam" id="PF12002">
    <property type="entry name" value="MgsA_C"/>
    <property type="match status" value="1"/>
</dbReference>
<dbReference type="RefSeq" id="WP_138192176.1">
    <property type="nucleotide sequence ID" value="NZ_VBWP01000011.1"/>
</dbReference>
<sequence>MEISAPLAARMRPQTLDDIVGQKHLLAPNKPLRRLIEQDRLFSMILYGPPGTGKTTFARLLAQKFAIESVALNAVSMNKADIVSTIKIAEVAGNLLFIIDEIHRLNKDKQELLLPHMESGLLIVIGMTTVNPFHSVNPAIRSRCQLFGFRQLNVDDIVPFLYKTLAEDQALAELNITLQDDAAHSIASFANGDLRTALNLLETLCYASVDNQITLDLVEELVGRPNVLYDKNGENFYNLLSAMQKSIRGSDVNAALYWLARFAITEDLEALERRLLVMAYEDVGLGNPQAAARTVSAIDVAKRVGFPEAIIPLSVAVVDLALSPKSRTAYEAVARVKADMDAGKVYDVPDPIKLQPVNLPKSEQYNWGDKDSWLITQYLPNELAGTEYINFDEHRSGKYEKALAAQYQQYIELRKQMRDKK</sequence>
<dbReference type="OrthoDB" id="9778364at2"/>
<keyword evidence="3" id="KW-0067">ATP-binding</keyword>
<dbReference type="InterPro" id="IPR027417">
    <property type="entry name" value="P-loop_NTPase"/>
</dbReference>
<dbReference type="GO" id="GO:0017116">
    <property type="term" value="F:single-stranded DNA helicase activity"/>
    <property type="evidence" value="ECO:0007669"/>
    <property type="project" value="TreeGrafter"/>
</dbReference>
<reference evidence="5 6" key="1">
    <citation type="submission" date="2019-05" db="EMBL/GenBank/DDBJ databases">
        <title>Culicoidintestinum kansasii gen. nov., sp. nov. from the gastrointestinal tract of the biting midge, Culicoides sonorensis.</title>
        <authorList>
            <person name="Neupane S."/>
            <person name="Ghosh A."/>
            <person name="Gunther S."/>
            <person name="Martin K."/>
            <person name="Zurek L."/>
        </authorList>
    </citation>
    <scope>NUCLEOTIDE SEQUENCE [LARGE SCALE GENOMIC DNA]</scope>
    <source>
        <strain evidence="5 6">CS-1</strain>
    </source>
</reference>
<evidence type="ECO:0000259" key="4">
    <source>
        <dbReference type="SMART" id="SM00382"/>
    </source>
</evidence>
<dbReference type="EMBL" id="VBWP01000011">
    <property type="protein sequence ID" value="TLG71533.1"/>
    <property type="molecule type" value="Genomic_DNA"/>
</dbReference>
<dbReference type="InterPro" id="IPR032423">
    <property type="entry name" value="AAA_assoc_2"/>
</dbReference>
<accession>A0A5R8Q7U2</accession>
<dbReference type="PANTHER" id="PTHR13779:SF7">
    <property type="entry name" value="ATPASE WRNIP1"/>
    <property type="match status" value="1"/>
</dbReference>
<dbReference type="Pfam" id="PF00004">
    <property type="entry name" value="AAA"/>
    <property type="match status" value="1"/>
</dbReference>
<feature type="domain" description="AAA+ ATPase" evidence="4">
    <location>
        <begin position="40"/>
        <end position="152"/>
    </location>
</feature>
<dbReference type="SUPFAM" id="SSF52540">
    <property type="entry name" value="P-loop containing nucleoside triphosphate hydrolases"/>
    <property type="match status" value="1"/>
</dbReference>
<keyword evidence="2" id="KW-0547">Nucleotide-binding</keyword>
<dbReference type="Proteomes" id="UP000306912">
    <property type="component" value="Unassembled WGS sequence"/>
</dbReference>
<dbReference type="Gene3D" id="3.40.50.300">
    <property type="entry name" value="P-loop containing nucleotide triphosphate hydrolases"/>
    <property type="match status" value="1"/>
</dbReference>
<dbReference type="Gene3D" id="1.10.8.60">
    <property type="match status" value="1"/>
</dbReference>
<dbReference type="GO" id="GO:0008047">
    <property type="term" value="F:enzyme activator activity"/>
    <property type="evidence" value="ECO:0007669"/>
    <property type="project" value="TreeGrafter"/>
</dbReference>
<dbReference type="SUPFAM" id="SSF48019">
    <property type="entry name" value="post-AAA+ oligomerization domain-like"/>
    <property type="match status" value="1"/>
</dbReference>
<dbReference type="AlphaFoldDB" id="A0A5R8Q7U2"/>
<dbReference type="Gene3D" id="1.20.272.10">
    <property type="match status" value="1"/>
</dbReference>
<dbReference type="CDD" id="cd00009">
    <property type="entry name" value="AAA"/>
    <property type="match status" value="1"/>
</dbReference>
<dbReference type="PANTHER" id="PTHR13779">
    <property type="entry name" value="WERNER HELICASE-INTERACTING PROTEIN 1 FAMILY MEMBER"/>
    <property type="match status" value="1"/>
</dbReference>
<name>A0A5R8Q7U2_9FIRM</name>
<dbReference type="InterPro" id="IPR021886">
    <property type="entry name" value="MgsA_C"/>
</dbReference>